<proteinExistence type="predicted"/>
<comment type="caution">
    <text evidence="2">The sequence shown here is derived from an EMBL/GenBank/DDBJ whole genome shotgun (WGS) entry which is preliminary data.</text>
</comment>
<dbReference type="InterPro" id="IPR046341">
    <property type="entry name" value="SET_dom_sf"/>
</dbReference>
<protein>
    <recommendedName>
        <fullName evidence="1">SET domain-containing protein</fullName>
    </recommendedName>
</protein>
<organism evidence="2 3">
    <name type="scientific">Microctonus aethiopoides</name>
    <dbReference type="NCBI Taxonomy" id="144406"/>
    <lineage>
        <taxon>Eukaryota</taxon>
        <taxon>Metazoa</taxon>
        <taxon>Ecdysozoa</taxon>
        <taxon>Arthropoda</taxon>
        <taxon>Hexapoda</taxon>
        <taxon>Insecta</taxon>
        <taxon>Pterygota</taxon>
        <taxon>Neoptera</taxon>
        <taxon>Endopterygota</taxon>
        <taxon>Hymenoptera</taxon>
        <taxon>Apocrita</taxon>
        <taxon>Ichneumonoidea</taxon>
        <taxon>Braconidae</taxon>
        <taxon>Euphorinae</taxon>
        <taxon>Microctonus</taxon>
    </lineage>
</organism>
<evidence type="ECO:0000313" key="3">
    <source>
        <dbReference type="Proteomes" id="UP001168990"/>
    </source>
</evidence>
<dbReference type="Gene3D" id="2.170.270.10">
    <property type="entry name" value="SET domain"/>
    <property type="match status" value="1"/>
</dbReference>
<dbReference type="EMBL" id="JAQQBS010000002">
    <property type="protein sequence ID" value="KAK0172752.1"/>
    <property type="molecule type" value="Genomic_DNA"/>
</dbReference>
<dbReference type="InterPro" id="IPR053010">
    <property type="entry name" value="SET_SmydA-8"/>
</dbReference>
<keyword evidence="3" id="KW-1185">Reference proteome</keyword>
<gene>
    <name evidence="2" type="ORF">PV328_006031</name>
</gene>
<accession>A0AA39KT47</accession>
<dbReference type="SUPFAM" id="SSF82199">
    <property type="entry name" value="SET domain"/>
    <property type="match status" value="1"/>
</dbReference>
<reference evidence="2" key="2">
    <citation type="submission" date="2023-03" db="EMBL/GenBank/DDBJ databases">
        <authorList>
            <person name="Inwood S.N."/>
            <person name="Skelly J.G."/>
            <person name="Guhlin J."/>
            <person name="Harrop T.W.R."/>
            <person name="Goldson S.G."/>
            <person name="Dearden P.K."/>
        </authorList>
    </citation>
    <scope>NUCLEOTIDE SEQUENCE</scope>
    <source>
        <strain evidence="2">Irish</strain>
        <tissue evidence="2">Whole body</tissue>
    </source>
</reference>
<dbReference type="GO" id="GO:0008757">
    <property type="term" value="F:S-adenosylmethionine-dependent methyltransferase activity"/>
    <property type="evidence" value="ECO:0007669"/>
    <property type="project" value="UniProtKB-ARBA"/>
</dbReference>
<reference evidence="2" key="1">
    <citation type="journal article" date="2023" name="bioRxiv">
        <title>Scaffold-level genome assemblies of two parasitoid biocontrol wasps reveal the parthenogenesis mechanism and an associated novel virus.</title>
        <authorList>
            <person name="Inwood S."/>
            <person name="Skelly J."/>
            <person name="Guhlin J."/>
            <person name="Harrop T."/>
            <person name="Goldson S."/>
            <person name="Dearden P."/>
        </authorList>
    </citation>
    <scope>NUCLEOTIDE SEQUENCE</scope>
    <source>
        <strain evidence="2">Irish</strain>
        <tissue evidence="2">Whole body</tissue>
    </source>
</reference>
<dbReference type="GO" id="GO:0008170">
    <property type="term" value="F:N-methyltransferase activity"/>
    <property type="evidence" value="ECO:0007669"/>
    <property type="project" value="UniProtKB-ARBA"/>
</dbReference>
<dbReference type="PANTHER" id="PTHR46455:SF7">
    <property type="entry name" value="RE12806P"/>
    <property type="match status" value="1"/>
</dbReference>
<feature type="domain" description="SET" evidence="1">
    <location>
        <begin position="12"/>
        <end position="260"/>
    </location>
</feature>
<name>A0AA39KT47_9HYME</name>
<dbReference type="PANTHER" id="PTHR46455">
    <property type="entry name" value="SET AND MYND DOMAIN CONTAINING, ARTHROPOD-SPECIFIC, MEMBER 4, ISOFORM A"/>
    <property type="match status" value="1"/>
</dbReference>
<evidence type="ECO:0000313" key="2">
    <source>
        <dbReference type="EMBL" id="KAK0172752.1"/>
    </source>
</evidence>
<dbReference type="PROSITE" id="PS50280">
    <property type="entry name" value="SET"/>
    <property type="match status" value="1"/>
</dbReference>
<dbReference type="Gene3D" id="1.10.220.160">
    <property type="match status" value="1"/>
</dbReference>
<sequence length="511" mass="57158">MADTSSNQMPGESTSTYNVLHNDQVGKYLVANKDLEAGEEILTELPFVVGPKTSTYPLCLSCYKPWPSSPDNQTLCTKCNWPVCNEECANAPQHCDYECSIFAGVGEKFNVNAALESENISGIPQLDCVTILRLLLASEKFPDRWNNEVKNMEAHNKKRCTTKQWATDYVNIVLYLRDRLKLTRFSEEMIHTACGILEINSHEVRTASGFSARALYPTVALMNHSCVCNTIYSVFTNDYKVQLRTTVKVPKGGELFGSYTHSLLPTLLRREQLLESKHFTCACSRCSDPTEMGTHMSSLKCNKCDNGVVVSLDSLDPESTWKCTHCDFSTPGGAIKKVFDIIYAEISSADSVTIEAGAEAIQIRENVMKKYHSVLHPRHAFLTMLRLSLSQLYGRVDEYELDDLPDVVLEHKVDMCRLLLQVLDVIVPGYSRERGMTLYELHAPLLFLARSQWTANVIDDAGVKSKMTEVANILKEATTILSLEPPETIEGQISLVANESLKQLNESIKSL</sequence>
<dbReference type="Gene3D" id="6.10.140.2220">
    <property type="match status" value="1"/>
</dbReference>
<dbReference type="GO" id="GO:0008276">
    <property type="term" value="F:protein methyltransferase activity"/>
    <property type="evidence" value="ECO:0007669"/>
    <property type="project" value="UniProtKB-ARBA"/>
</dbReference>
<dbReference type="Proteomes" id="UP001168990">
    <property type="component" value="Unassembled WGS sequence"/>
</dbReference>
<evidence type="ECO:0000259" key="1">
    <source>
        <dbReference type="PROSITE" id="PS50280"/>
    </source>
</evidence>
<dbReference type="InterPro" id="IPR001214">
    <property type="entry name" value="SET_dom"/>
</dbReference>
<dbReference type="Pfam" id="PF00856">
    <property type="entry name" value="SET"/>
    <property type="match status" value="1"/>
</dbReference>
<dbReference type="CDD" id="cd20071">
    <property type="entry name" value="SET_SMYD"/>
    <property type="match status" value="1"/>
</dbReference>
<dbReference type="AlphaFoldDB" id="A0AA39KT47"/>